<evidence type="ECO:0000313" key="2">
    <source>
        <dbReference type="EMBL" id="KAF4685598.1"/>
    </source>
</evidence>
<feature type="compositionally biased region" description="Basic and acidic residues" evidence="1">
    <location>
        <begin position="41"/>
        <end position="64"/>
    </location>
</feature>
<dbReference type="AlphaFoldDB" id="A0A7J6NP58"/>
<dbReference type="OMA" id="EHEVDKH"/>
<sequence>MFATRKVSRAHRRKRPVEQEEDDDQASSSVEADSPESLSLDDLKELQRERSRTKGVAADRHAAVEVEEVESQPEEKDEEEWGLLKRTFQDTGARLGTEHEVDKHMEEWVNKKLAAMGHKVAAEAVDEETHRASEDTAPASRMTKVFGAIPERLQHQSTTEQ</sequence>
<protein>
    <submittedName>
        <fullName evidence="2">Uncharacterized protein</fullName>
    </submittedName>
</protein>
<dbReference type="EMBL" id="JABANO010040334">
    <property type="protein sequence ID" value="KAF4685598.1"/>
    <property type="molecule type" value="Genomic_DNA"/>
</dbReference>
<reference evidence="2 3" key="1">
    <citation type="submission" date="2020-04" db="EMBL/GenBank/DDBJ databases">
        <title>Perkinsus olseni comparative genomics.</title>
        <authorList>
            <person name="Bogema D.R."/>
        </authorList>
    </citation>
    <scope>NUCLEOTIDE SEQUENCE [LARGE SCALE GENOMIC DNA]</scope>
    <source>
        <strain evidence="2 3">ATCC PRA-207</strain>
    </source>
</reference>
<feature type="non-terminal residue" evidence="2">
    <location>
        <position position="161"/>
    </location>
</feature>
<feature type="region of interest" description="Disordered" evidence="1">
    <location>
        <begin position="1"/>
        <end position="80"/>
    </location>
</feature>
<gene>
    <name evidence="2" type="ORF">FOZ63_012232</name>
</gene>
<name>A0A7J6NP58_PEROL</name>
<accession>A0A7J6NP58</accession>
<feature type="compositionally biased region" description="Basic residues" evidence="1">
    <location>
        <begin position="1"/>
        <end position="15"/>
    </location>
</feature>
<dbReference type="Proteomes" id="UP000553632">
    <property type="component" value="Unassembled WGS sequence"/>
</dbReference>
<evidence type="ECO:0000256" key="1">
    <source>
        <dbReference type="SAM" id="MobiDB-lite"/>
    </source>
</evidence>
<comment type="caution">
    <text evidence="2">The sequence shown here is derived from an EMBL/GenBank/DDBJ whole genome shotgun (WGS) entry which is preliminary data.</text>
</comment>
<organism evidence="2 3">
    <name type="scientific">Perkinsus olseni</name>
    <name type="common">Perkinsus atlanticus</name>
    <dbReference type="NCBI Taxonomy" id="32597"/>
    <lineage>
        <taxon>Eukaryota</taxon>
        <taxon>Sar</taxon>
        <taxon>Alveolata</taxon>
        <taxon>Perkinsozoa</taxon>
        <taxon>Perkinsea</taxon>
        <taxon>Perkinsida</taxon>
        <taxon>Perkinsidae</taxon>
        <taxon>Perkinsus</taxon>
    </lineage>
</organism>
<feature type="compositionally biased region" description="Acidic residues" evidence="1">
    <location>
        <begin position="65"/>
        <end position="80"/>
    </location>
</feature>
<keyword evidence="3" id="KW-1185">Reference proteome</keyword>
<proteinExistence type="predicted"/>
<evidence type="ECO:0000313" key="3">
    <source>
        <dbReference type="Proteomes" id="UP000553632"/>
    </source>
</evidence>